<dbReference type="Proteomes" id="UP000604898">
    <property type="component" value="Unassembled WGS sequence"/>
</dbReference>
<dbReference type="SUPFAM" id="SSF54593">
    <property type="entry name" value="Glyoxalase/Bleomycin resistance protein/Dihydroxybiphenyl dioxygenase"/>
    <property type="match status" value="2"/>
</dbReference>
<name>A0ABS1T1F0_9GAMM</name>
<evidence type="ECO:0000259" key="1">
    <source>
        <dbReference type="PROSITE" id="PS51819"/>
    </source>
</evidence>
<reference evidence="2 3" key="1">
    <citation type="submission" date="2021-01" db="EMBL/GenBank/DDBJ databases">
        <title>Genome sequence of Shewanella schlegeliana JCM 11561.</title>
        <authorList>
            <person name="Zhang H."/>
            <person name="Li C."/>
        </authorList>
    </citation>
    <scope>NUCLEOTIDE SEQUENCE [LARGE SCALE GENOMIC DNA]</scope>
    <source>
        <strain evidence="2 3">JCM 11561</strain>
    </source>
</reference>
<sequence length="260" mass="28807">MKVDQYFQGQPCWIELASLNISASKQFYSSLFGWEIIDMPIPQGIYSMIAIDGDDIGAMYQLPEEMVANGDTTQWTVYFAVENLDSSLVDVIGAGGTLVIGPHDVGEAGRMAIVQDPEGARFALWQAKNHLGAQRAAEAHTLCWVELACREPQEAKRFYPHIFGWGTRDSHIEGMDYTEWQVGAQDIGGMMAMTEEWGDLPAHWMLYFTVESCDDKAAQVEQLGGKVCVPPTDIPNVGRFAVINDPDGGFFSIIELRMVS</sequence>
<feature type="domain" description="VOC" evidence="1">
    <location>
        <begin position="141"/>
        <end position="256"/>
    </location>
</feature>
<feature type="domain" description="VOC" evidence="1">
    <location>
        <begin position="10"/>
        <end position="127"/>
    </location>
</feature>
<gene>
    <name evidence="2" type="ORF">JMA39_16100</name>
</gene>
<dbReference type="PROSITE" id="PS51819">
    <property type="entry name" value="VOC"/>
    <property type="match status" value="2"/>
</dbReference>
<proteinExistence type="predicted"/>
<dbReference type="InterPro" id="IPR004360">
    <property type="entry name" value="Glyas_Fos-R_dOase_dom"/>
</dbReference>
<dbReference type="Gene3D" id="3.10.180.10">
    <property type="entry name" value="2,3-Dihydroxybiphenyl 1,2-Dioxygenase, domain 1"/>
    <property type="match status" value="2"/>
</dbReference>
<dbReference type="InterPro" id="IPR029068">
    <property type="entry name" value="Glyas_Bleomycin-R_OHBP_Dase"/>
</dbReference>
<keyword evidence="3" id="KW-1185">Reference proteome</keyword>
<dbReference type="InterPro" id="IPR037523">
    <property type="entry name" value="VOC_core"/>
</dbReference>
<accession>A0ABS1T1F0</accession>
<dbReference type="RefSeq" id="WP_202722905.1">
    <property type="nucleotide sequence ID" value="NZ_BPEX01000011.1"/>
</dbReference>
<comment type="caution">
    <text evidence="2">The sequence shown here is derived from an EMBL/GenBank/DDBJ whole genome shotgun (WGS) entry which is preliminary data.</text>
</comment>
<dbReference type="CDD" id="cd07247">
    <property type="entry name" value="SgaA_N_like"/>
    <property type="match status" value="2"/>
</dbReference>
<evidence type="ECO:0000313" key="2">
    <source>
        <dbReference type="EMBL" id="MBL4914626.1"/>
    </source>
</evidence>
<dbReference type="PANTHER" id="PTHR33993:SF14">
    <property type="entry name" value="GB|AAF24581.1"/>
    <property type="match status" value="1"/>
</dbReference>
<dbReference type="InterPro" id="IPR052164">
    <property type="entry name" value="Anthracycline_SecMetBiosynth"/>
</dbReference>
<dbReference type="PANTHER" id="PTHR33993">
    <property type="entry name" value="GLYOXALASE-RELATED"/>
    <property type="match status" value="1"/>
</dbReference>
<protein>
    <submittedName>
        <fullName evidence="2">VOC family protein</fullName>
    </submittedName>
</protein>
<dbReference type="EMBL" id="JAESVD010000009">
    <property type="protein sequence ID" value="MBL4914626.1"/>
    <property type="molecule type" value="Genomic_DNA"/>
</dbReference>
<evidence type="ECO:0000313" key="3">
    <source>
        <dbReference type="Proteomes" id="UP000604898"/>
    </source>
</evidence>
<organism evidence="2 3">
    <name type="scientific">Shewanella schlegeliana</name>
    <dbReference type="NCBI Taxonomy" id="190308"/>
    <lineage>
        <taxon>Bacteria</taxon>
        <taxon>Pseudomonadati</taxon>
        <taxon>Pseudomonadota</taxon>
        <taxon>Gammaproteobacteria</taxon>
        <taxon>Alteromonadales</taxon>
        <taxon>Shewanellaceae</taxon>
        <taxon>Shewanella</taxon>
    </lineage>
</organism>
<dbReference type="Pfam" id="PF00903">
    <property type="entry name" value="Glyoxalase"/>
    <property type="match status" value="2"/>
</dbReference>